<protein>
    <recommendedName>
        <fullName evidence="3">Lipoprotein</fullName>
    </recommendedName>
</protein>
<dbReference type="AlphaFoldDB" id="A0A3D2SP92"/>
<evidence type="ECO:0000313" key="1">
    <source>
        <dbReference type="EMBL" id="HCK29940.1"/>
    </source>
</evidence>
<comment type="caution">
    <text evidence="1">The sequence shown here is derived from an EMBL/GenBank/DDBJ whole genome shotgun (WGS) entry which is preliminary data.</text>
</comment>
<accession>A0A3D2SP92</accession>
<sequence length="91" mass="10274">MKKFIVLLSGAMVLSSLTGCDYIRRVEFLDKCAATPSDEPFCKCAFKVADRQLSPAYGKTWIYRPDLAELPLFGPAMQQAERQCLNAYYPD</sequence>
<evidence type="ECO:0008006" key="3">
    <source>
        <dbReference type="Google" id="ProtNLM"/>
    </source>
</evidence>
<dbReference type="EMBL" id="DPVE01000127">
    <property type="protein sequence ID" value="HCK29940.1"/>
    <property type="molecule type" value="Genomic_DNA"/>
</dbReference>
<dbReference type="Proteomes" id="UP000263596">
    <property type="component" value="Unassembled WGS sequence"/>
</dbReference>
<dbReference type="RefSeq" id="WP_049174037.1">
    <property type="nucleotide sequence ID" value="NZ_BKFK01000012.1"/>
</dbReference>
<proteinExistence type="predicted"/>
<organism evidence="1 2">
    <name type="scientific">Acinetobacter ursingii</name>
    <dbReference type="NCBI Taxonomy" id="108980"/>
    <lineage>
        <taxon>Bacteria</taxon>
        <taxon>Pseudomonadati</taxon>
        <taxon>Pseudomonadota</taxon>
        <taxon>Gammaproteobacteria</taxon>
        <taxon>Moraxellales</taxon>
        <taxon>Moraxellaceae</taxon>
        <taxon>Acinetobacter</taxon>
    </lineage>
</organism>
<gene>
    <name evidence="1" type="ORF">DHW29_06970</name>
</gene>
<name>A0A3D2SP92_9GAMM</name>
<dbReference type="PROSITE" id="PS51257">
    <property type="entry name" value="PROKAR_LIPOPROTEIN"/>
    <property type="match status" value="1"/>
</dbReference>
<evidence type="ECO:0000313" key="2">
    <source>
        <dbReference type="Proteomes" id="UP000263596"/>
    </source>
</evidence>
<reference evidence="1 2" key="1">
    <citation type="journal article" date="2018" name="Nat. Biotechnol.">
        <title>A standardized bacterial taxonomy based on genome phylogeny substantially revises the tree of life.</title>
        <authorList>
            <person name="Parks D.H."/>
            <person name="Chuvochina M."/>
            <person name="Waite D.W."/>
            <person name="Rinke C."/>
            <person name="Skarshewski A."/>
            <person name="Chaumeil P.A."/>
            <person name="Hugenholtz P."/>
        </authorList>
    </citation>
    <scope>NUCLEOTIDE SEQUENCE [LARGE SCALE GENOMIC DNA]</scope>
    <source>
        <strain evidence="1">UBA9669</strain>
    </source>
</reference>